<keyword evidence="1" id="KW-1133">Transmembrane helix</keyword>
<organism evidence="2">
    <name type="scientific">hydrothermal vent metagenome</name>
    <dbReference type="NCBI Taxonomy" id="652676"/>
    <lineage>
        <taxon>unclassified sequences</taxon>
        <taxon>metagenomes</taxon>
        <taxon>ecological metagenomes</taxon>
    </lineage>
</organism>
<gene>
    <name evidence="2" type="ORF">MNBD_GAMMA11-1954</name>
</gene>
<dbReference type="PANTHER" id="PTHR22939">
    <property type="entry name" value="SERINE PROTEASE FAMILY S1C HTRA-RELATED"/>
    <property type="match status" value="1"/>
</dbReference>
<name>A0A3B0X784_9ZZZZ</name>
<keyword evidence="1" id="KW-0472">Membrane</keyword>
<dbReference type="PANTHER" id="PTHR22939:SF129">
    <property type="entry name" value="SERINE PROTEASE HTRA2, MITOCHONDRIAL"/>
    <property type="match status" value="1"/>
</dbReference>
<feature type="non-terminal residue" evidence="2">
    <location>
        <position position="169"/>
    </location>
</feature>
<accession>A0A3B0X784</accession>
<feature type="transmembrane region" description="Helical" evidence="1">
    <location>
        <begin position="9"/>
        <end position="30"/>
    </location>
</feature>
<proteinExistence type="predicted"/>
<sequence length="169" mass="18122">MQIHHSTRFILNWVLIGLTLGGLLIAFSVMDFSPPLSPESVVSQKRDSYADAVDKAAPSVVSITAFYNSAKSNTLLPFTPSLKLPPGKPPQYKIRPNKGSGVIISTAGYIVTNHHVVADANRIEVTLHNGRKLDAKILGLDADSDLAVIVTKLNSLPALTIADSSQIHT</sequence>
<dbReference type="Pfam" id="PF13365">
    <property type="entry name" value="Trypsin_2"/>
    <property type="match status" value="1"/>
</dbReference>
<dbReference type="Gene3D" id="2.40.10.10">
    <property type="entry name" value="Trypsin-like serine proteases"/>
    <property type="match status" value="1"/>
</dbReference>
<keyword evidence="1" id="KW-0812">Transmembrane</keyword>
<dbReference type="InterPro" id="IPR001940">
    <property type="entry name" value="Peptidase_S1C"/>
</dbReference>
<dbReference type="GO" id="GO:0006508">
    <property type="term" value="P:proteolysis"/>
    <property type="evidence" value="ECO:0007669"/>
    <property type="project" value="UniProtKB-KW"/>
</dbReference>
<dbReference type="EMBL" id="UOFG01000078">
    <property type="protein sequence ID" value="VAW59342.1"/>
    <property type="molecule type" value="Genomic_DNA"/>
</dbReference>
<dbReference type="InterPro" id="IPR009003">
    <property type="entry name" value="Peptidase_S1_PA"/>
</dbReference>
<dbReference type="InterPro" id="IPR043504">
    <property type="entry name" value="Peptidase_S1_PA_chymotrypsin"/>
</dbReference>
<evidence type="ECO:0000256" key="1">
    <source>
        <dbReference type="SAM" id="Phobius"/>
    </source>
</evidence>
<dbReference type="GO" id="GO:0004252">
    <property type="term" value="F:serine-type endopeptidase activity"/>
    <property type="evidence" value="ECO:0007669"/>
    <property type="project" value="InterPro"/>
</dbReference>
<dbReference type="PRINTS" id="PR00834">
    <property type="entry name" value="PROTEASES2C"/>
</dbReference>
<reference evidence="2" key="1">
    <citation type="submission" date="2018-06" db="EMBL/GenBank/DDBJ databases">
        <authorList>
            <person name="Zhirakovskaya E."/>
        </authorList>
    </citation>
    <scope>NUCLEOTIDE SEQUENCE</scope>
</reference>
<keyword evidence="2" id="KW-0378">Hydrolase</keyword>
<protein>
    <submittedName>
        <fullName evidence="2">HtrA protease/chaperone protein</fullName>
    </submittedName>
</protein>
<dbReference type="AlphaFoldDB" id="A0A3B0X784"/>
<dbReference type="SUPFAM" id="SSF50494">
    <property type="entry name" value="Trypsin-like serine proteases"/>
    <property type="match status" value="1"/>
</dbReference>
<keyword evidence="2" id="KW-0645">Protease</keyword>
<evidence type="ECO:0000313" key="2">
    <source>
        <dbReference type="EMBL" id="VAW59342.1"/>
    </source>
</evidence>